<evidence type="ECO:0000256" key="3">
    <source>
        <dbReference type="ARBA" id="ARBA00022806"/>
    </source>
</evidence>
<dbReference type="InterPro" id="IPR014001">
    <property type="entry name" value="Helicase_ATP-bd"/>
</dbReference>
<evidence type="ECO:0000259" key="8">
    <source>
        <dbReference type="PROSITE" id="PS51195"/>
    </source>
</evidence>
<evidence type="ECO:0000313" key="9">
    <source>
        <dbReference type="EMBL" id="AYQ55231.1"/>
    </source>
</evidence>
<evidence type="ECO:0000256" key="5">
    <source>
        <dbReference type="PROSITE-ProRule" id="PRU00552"/>
    </source>
</evidence>
<feature type="domain" description="Helicase C-terminal" evidence="7">
    <location>
        <begin position="231"/>
        <end position="374"/>
    </location>
</feature>
<feature type="domain" description="DEAD-box RNA helicase Q" evidence="8">
    <location>
        <begin position="3"/>
        <end position="31"/>
    </location>
</feature>
<keyword evidence="4" id="KW-0067">ATP-binding</keyword>
<dbReference type="SUPFAM" id="SSF52540">
    <property type="entry name" value="P-loop containing nucleoside triphosphate hydrolases"/>
    <property type="match status" value="1"/>
</dbReference>
<dbReference type="InterPro" id="IPR050079">
    <property type="entry name" value="DEAD_box_RNA_helicase"/>
</dbReference>
<reference evidence="9 10" key="1">
    <citation type="submission" date="2016-10" db="EMBL/GenBank/DDBJ databases">
        <title>Complete genome of the TMA-utilizing, human hosted archaeon Methanomethylophilus alvus Gen. nov, sp. nov., strain Mx-05, derived from a pure culture.</title>
        <authorList>
            <person name="Brugere J.-F."/>
            <person name="Ben Hania W."/>
            <person name="Chaudhary P.P."/>
            <person name="Gaci N."/>
            <person name="Borrel G."/>
            <person name="Cao Van Tuat L."/>
            <person name="Fardeau M.-L."/>
            <person name="Harris H.M.B."/>
            <person name="O'Toole P.W."/>
            <person name="Ollivier B."/>
        </authorList>
    </citation>
    <scope>NUCLEOTIDE SEQUENCE [LARGE SCALE GENOMIC DNA]</scope>
    <source>
        <strain evidence="9 10">Mx-05</strain>
    </source>
</reference>
<proteinExistence type="predicted"/>
<dbReference type="InterPro" id="IPR012677">
    <property type="entry name" value="Nucleotide-bd_a/b_plait_sf"/>
</dbReference>
<dbReference type="OMA" id="GIGIKCC"/>
<dbReference type="PANTHER" id="PTHR47959:SF13">
    <property type="entry name" value="ATP-DEPENDENT RNA HELICASE RHLE"/>
    <property type="match status" value="1"/>
</dbReference>
<dbReference type="CDD" id="cd00268">
    <property type="entry name" value="DEADc"/>
    <property type="match status" value="1"/>
</dbReference>
<dbReference type="Gene3D" id="3.30.70.330">
    <property type="match status" value="1"/>
</dbReference>
<keyword evidence="3" id="KW-0347">Helicase</keyword>
<dbReference type="CDD" id="cd12252">
    <property type="entry name" value="RRM_DbpA"/>
    <property type="match status" value="1"/>
</dbReference>
<dbReference type="AlphaFoldDB" id="A0A3G3IHJ2"/>
<dbReference type="Gene3D" id="3.40.50.300">
    <property type="entry name" value="P-loop containing nucleotide triphosphate hydrolases"/>
    <property type="match status" value="2"/>
</dbReference>
<dbReference type="InterPro" id="IPR001650">
    <property type="entry name" value="Helicase_C-like"/>
</dbReference>
<dbReference type="InterPro" id="IPR005580">
    <property type="entry name" value="DbpA/CsdA_RNA-bd_dom"/>
</dbReference>
<keyword evidence="1" id="KW-0547">Nucleotide-binding</keyword>
<dbReference type="PROSITE" id="PS51194">
    <property type="entry name" value="HELICASE_CTER"/>
    <property type="match status" value="1"/>
</dbReference>
<keyword evidence="2" id="KW-0378">Hydrolase</keyword>
<dbReference type="GeneID" id="41321876"/>
<dbReference type="PANTHER" id="PTHR47959">
    <property type="entry name" value="ATP-DEPENDENT RNA HELICASE RHLE-RELATED"/>
    <property type="match status" value="1"/>
</dbReference>
<dbReference type="PROSITE" id="PS51192">
    <property type="entry name" value="HELICASE_ATP_BIND_1"/>
    <property type="match status" value="1"/>
</dbReference>
<gene>
    <name evidence="9" type="ORF">BKD89_05370</name>
</gene>
<dbReference type="GO" id="GO:0003676">
    <property type="term" value="F:nucleic acid binding"/>
    <property type="evidence" value="ECO:0007669"/>
    <property type="project" value="InterPro"/>
</dbReference>
<dbReference type="InterPro" id="IPR027417">
    <property type="entry name" value="P-loop_NTPase"/>
</dbReference>
<dbReference type="InterPro" id="IPR044742">
    <property type="entry name" value="DEAD/DEAH_RhlB"/>
</dbReference>
<dbReference type="Proteomes" id="UP000273278">
    <property type="component" value="Chromosome"/>
</dbReference>
<dbReference type="GO" id="GO:0005524">
    <property type="term" value="F:ATP binding"/>
    <property type="evidence" value="ECO:0007669"/>
    <property type="project" value="UniProtKB-KW"/>
</dbReference>
<dbReference type="SMART" id="SM00487">
    <property type="entry name" value="DEXDc"/>
    <property type="match status" value="1"/>
</dbReference>
<dbReference type="GO" id="GO:0003724">
    <property type="term" value="F:RNA helicase activity"/>
    <property type="evidence" value="ECO:0007669"/>
    <property type="project" value="InterPro"/>
</dbReference>
<dbReference type="SMART" id="SM00490">
    <property type="entry name" value="HELICc"/>
    <property type="match status" value="1"/>
</dbReference>
<evidence type="ECO:0008006" key="11">
    <source>
        <dbReference type="Google" id="ProtNLM"/>
    </source>
</evidence>
<dbReference type="InterPro" id="IPR011545">
    <property type="entry name" value="DEAD/DEAH_box_helicase_dom"/>
</dbReference>
<dbReference type="Pfam" id="PF00271">
    <property type="entry name" value="Helicase_C"/>
    <property type="match status" value="1"/>
</dbReference>
<accession>A0A3G3IHJ2</accession>
<name>A0A3G3IHJ2_9ARCH</name>
<dbReference type="PROSITE" id="PS51195">
    <property type="entry name" value="Q_MOTIF"/>
    <property type="match status" value="1"/>
</dbReference>
<sequence length="471" mass="52959">MISKFLDLGIAENVAKAIDEMGWEEPSPIQEAAIPAGLKGYDLIAQAQTGTGKTGTFGSVILSTIPSGQKVPSAIVLEPTRELAVQVSEELGKMSDFSGHVCVPIYGGASIERQVDELEEGVDIIAGTPGRVKDMIEREYLDLSRIKVIVMDESDRMLDMGFIDDIEFIFKQCPADRQMLMFSATMPEDIKRLATDYMKKPKEINVSQDEVVLDLIKEYYISVGRRNKSWALTRILDIDEPKALIFCQTIKMVDILEQRLKEHHYKVEALHGDMPQKKRERVVDDFKEGETDLLIATDVAARGLDIDDISYVINYDMPDDIHTYIHRIGRTGRAGREGTAVSFVTSEEEYLIREFELRTGMKIEKRDVPEAEEGSKDTIRKVTDYDQLSDPFGMVMFEVGLGKADGIGKVKLADYIMRAGRIIDAAIGKIKIGEESSTVEVHKDFGNRMLMDVPKMRYRGKKVSVKVLERD</sequence>
<evidence type="ECO:0000256" key="2">
    <source>
        <dbReference type="ARBA" id="ARBA00022801"/>
    </source>
</evidence>
<organism evidence="9 10">
    <name type="scientific">Methanomethylophilus alvi</name>
    <dbReference type="NCBI Taxonomy" id="1291540"/>
    <lineage>
        <taxon>Archaea</taxon>
        <taxon>Methanobacteriati</taxon>
        <taxon>Thermoplasmatota</taxon>
        <taxon>Thermoplasmata</taxon>
        <taxon>Methanomassiliicoccales</taxon>
        <taxon>Methanomethylophilaceae</taxon>
        <taxon>Methanomethylophilus</taxon>
    </lineage>
</organism>
<dbReference type="CDD" id="cd18787">
    <property type="entry name" value="SF2_C_DEAD"/>
    <property type="match status" value="1"/>
</dbReference>
<dbReference type="GO" id="GO:0016787">
    <property type="term" value="F:hydrolase activity"/>
    <property type="evidence" value="ECO:0007669"/>
    <property type="project" value="UniProtKB-KW"/>
</dbReference>
<evidence type="ECO:0000259" key="7">
    <source>
        <dbReference type="PROSITE" id="PS51194"/>
    </source>
</evidence>
<dbReference type="InterPro" id="IPR014014">
    <property type="entry name" value="RNA_helicase_DEAD_Q_motif"/>
</dbReference>
<dbReference type="GO" id="GO:0005829">
    <property type="term" value="C:cytosol"/>
    <property type="evidence" value="ECO:0007669"/>
    <property type="project" value="TreeGrafter"/>
</dbReference>
<evidence type="ECO:0000313" key="10">
    <source>
        <dbReference type="Proteomes" id="UP000273278"/>
    </source>
</evidence>
<dbReference type="EMBL" id="CP017686">
    <property type="protein sequence ID" value="AYQ55231.1"/>
    <property type="molecule type" value="Genomic_DNA"/>
</dbReference>
<dbReference type="Pfam" id="PF00270">
    <property type="entry name" value="DEAD"/>
    <property type="match status" value="1"/>
</dbReference>
<feature type="short sequence motif" description="Q motif" evidence="5">
    <location>
        <begin position="3"/>
        <end position="31"/>
    </location>
</feature>
<dbReference type="Pfam" id="PF03880">
    <property type="entry name" value="DbpA"/>
    <property type="match status" value="1"/>
</dbReference>
<protein>
    <recommendedName>
        <fullName evidence="11">ATP-dependent RNA helicase</fullName>
    </recommendedName>
</protein>
<evidence type="ECO:0000256" key="4">
    <source>
        <dbReference type="ARBA" id="ARBA00022840"/>
    </source>
</evidence>
<dbReference type="RefSeq" id="WP_015504980.1">
    <property type="nucleotide sequence ID" value="NZ_CP017686.1"/>
</dbReference>
<evidence type="ECO:0000259" key="6">
    <source>
        <dbReference type="PROSITE" id="PS51192"/>
    </source>
</evidence>
<evidence type="ECO:0000256" key="1">
    <source>
        <dbReference type="ARBA" id="ARBA00022741"/>
    </source>
</evidence>
<dbReference type="GO" id="GO:0140097">
    <property type="term" value="F:catalytic activity, acting on DNA"/>
    <property type="evidence" value="ECO:0007669"/>
    <property type="project" value="UniProtKB-ARBA"/>
</dbReference>
<feature type="domain" description="Helicase ATP-binding" evidence="6">
    <location>
        <begin position="34"/>
        <end position="204"/>
    </location>
</feature>